<gene>
    <name evidence="2" type="ORF">Lqui_1881</name>
</gene>
<comment type="caution">
    <text evidence="2">The sequence shown here is derived from an EMBL/GenBank/DDBJ whole genome shotgun (WGS) entry which is preliminary data.</text>
</comment>
<dbReference type="Proteomes" id="UP000054618">
    <property type="component" value="Unassembled WGS sequence"/>
</dbReference>
<feature type="coiled-coil region" evidence="1">
    <location>
        <begin position="899"/>
        <end position="947"/>
    </location>
</feature>
<proteinExistence type="predicted"/>
<feature type="coiled-coil region" evidence="1">
    <location>
        <begin position="749"/>
        <end position="811"/>
    </location>
</feature>
<dbReference type="OrthoDB" id="5642758at2"/>
<evidence type="ECO:0000256" key="1">
    <source>
        <dbReference type="SAM" id="Coils"/>
    </source>
</evidence>
<reference evidence="2 3" key="1">
    <citation type="submission" date="2015-11" db="EMBL/GenBank/DDBJ databases">
        <title>Genomic analysis of 38 Legionella species identifies large and diverse effector repertoires.</title>
        <authorList>
            <person name="Burstein D."/>
            <person name="Amaro F."/>
            <person name="Zusman T."/>
            <person name="Lifshitz Z."/>
            <person name="Cohen O."/>
            <person name="Gilbert J.A."/>
            <person name="Pupko T."/>
            <person name="Shuman H.A."/>
            <person name="Segal G."/>
        </authorList>
    </citation>
    <scope>NUCLEOTIDE SEQUENCE [LARGE SCALE GENOMIC DNA]</scope>
    <source>
        <strain evidence="2 3">CDC#1442-AUS-E</strain>
    </source>
</reference>
<dbReference type="RefSeq" id="WP_058507986.1">
    <property type="nucleotide sequence ID" value="NZ_CAAAIK010000016.1"/>
</dbReference>
<dbReference type="PATRIC" id="fig|45073.5.peg.1987"/>
<evidence type="ECO:0000313" key="2">
    <source>
        <dbReference type="EMBL" id="KTD49670.1"/>
    </source>
</evidence>
<keyword evidence="3" id="KW-1185">Reference proteome</keyword>
<protein>
    <submittedName>
        <fullName evidence="2">Uncharacterized protein</fullName>
    </submittedName>
</protein>
<keyword evidence="1" id="KW-0175">Coiled coil</keyword>
<organism evidence="2 3">
    <name type="scientific">Legionella quinlivanii</name>
    <dbReference type="NCBI Taxonomy" id="45073"/>
    <lineage>
        <taxon>Bacteria</taxon>
        <taxon>Pseudomonadati</taxon>
        <taxon>Pseudomonadota</taxon>
        <taxon>Gammaproteobacteria</taxon>
        <taxon>Legionellales</taxon>
        <taxon>Legionellaceae</taxon>
        <taxon>Legionella</taxon>
    </lineage>
</organism>
<evidence type="ECO:0000313" key="3">
    <source>
        <dbReference type="Proteomes" id="UP000054618"/>
    </source>
</evidence>
<name>A0A0W0XZ53_9GAMM</name>
<dbReference type="EMBL" id="LNYS01000010">
    <property type="protein sequence ID" value="KTD49670.1"/>
    <property type="molecule type" value="Genomic_DNA"/>
</dbReference>
<sequence>MFGLLATMIGTKVVSGEVIAGTAGVMAGTFLGSYLTSLKAQSDQKKLIMQMSGLNKAAGEFINFNFASILEITVKELNLLDKGCELQLNLGTLLKPELDKFCLLHESPADGNIFQIHMLQESSQLMTPPDTLASSIERTIHEYFDSYLKNREVINSENRALAKATVQIMRNTTVLLIQAMKGIAQLPGYENEERLEKFRTIITSYFQNILDNEGLTENYNKTIADYFVKTQKQRTTLAQEVQKHFGDLIDQLIVEQREISVQTMSVHCTRDLYDLNNHLMELFARLFDAQAGADATQLSAYKITQNMLRADTSQATGKVPFNEYGIFKLLKPLAKVSEGLNRLAQEEDGLSFVRYQDIFDNPKSMSDIASWDPRYGFLIKTPIDQNCRDQLSREMIAIFKLLFICQALEKDFLESAIQYGFKGMSEKGEYKARRLVIHIFYREAMRRLSEFFEYAQVKELLDLMNDTKWMRSKKMPLVNPKQSFMSITEPLDDNKLIKRTSFITNSVFQNNLEQLEFLRRRMQYLHDGLDKLKSYETDEQRTPFDANNLTKEDRIYLFNIARTFEEYGLTRLLGLNPELPSQFSEIDKSENEVFTSLKFTQLQLMNVNGAVNKLCGKLRISSSYTAGKIAGGQVSSCKITFGENEAEIPEGLYQFLKQMNSPVYKWNATSSLLGLGAEQLEFVLLYPKHGSLLSFIEFYKRLRDFENKIREKCREELAPPLHQFFQALGDITAHMGELIRQIDINGERVKKLQTRNKLLTKENIQQQTQIVSLSSDIAKVKGQFSETQDLVQQLKASNKKHLEDVKKIEKANEDLFTTILADFHRNVKDIKELKSTLDDKLKDVREILSGDNSKVAQEASKELSLLKENMQGRIGSILERFKLYEESFNRASENLRNDFQSLKLSMSREQELIEALELKLNEALVELQKQKDRADFYEAKADQARVIVHNFSNLFDFLENKFSSRLSFWSSYRTVKTENILNFIELVLSNQQFLKNHLAEHSEQDIEREINTYLDKSQVINRYHGLFNNSSSRALIKHIIVLFQRGNLINVLKNDGITYHDRKITLSNTNELHFTEPQSNKEYSIACRIQPIS</sequence>
<dbReference type="AlphaFoldDB" id="A0A0W0XZ53"/>
<accession>A0A0W0XZ53</accession>